<dbReference type="Gene3D" id="2.160.10.10">
    <property type="entry name" value="Hexapeptide repeat proteins"/>
    <property type="match status" value="1"/>
</dbReference>
<name>A0A3N7JS83_9BURK</name>
<protein>
    <submittedName>
        <fullName evidence="1">Gamma carbonic anhydrase family protein</fullName>
    </submittedName>
</protein>
<reference evidence="1 2" key="1">
    <citation type="submission" date="2018-08" db="EMBL/GenBank/DDBJ databases">
        <authorList>
            <person name="Khan S.A."/>
            <person name="Jeon C.O."/>
            <person name="Chun B.H."/>
            <person name="Jeong S.E."/>
        </authorList>
    </citation>
    <scope>NUCLEOTIDE SEQUENCE [LARGE SCALE GENOMIC DNA]</scope>
    <source>
        <strain evidence="1 2">S-16</strain>
    </source>
</reference>
<dbReference type="CDD" id="cd04645">
    <property type="entry name" value="LbH_gamma_CA_like"/>
    <property type="match status" value="1"/>
</dbReference>
<sequence length="177" mass="18799">MATYRIDDLHPDIADSAWVADSAQVIGKVKLEDDASVWFGAVLRGDNEWLTVGEGTNIQEGTVMHSDMGFPLTLGRHVTVGHQAMLHGCTVGDNSLIGIKAVVLNGAKIGKNSLVGAGALVTEGKEFPDGSLIIGSPAKAVRELTPEQIAGLQRSAEHYVLNARRFKKGLVKLEDAS</sequence>
<comment type="caution">
    <text evidence="1">The sequence shown here is derived from an EMBL/GenBank/DDBJ whole genome shotgun (WGS) entry which is preliminary data.</text>
</comment>
<evidence type="ECO:0000313" key="1">
    <source>
        <dbReference type="EMBL" id="RQP23839.1"/>
    </source>
</evidence>
<dbReference type="OrthoDB" id="9803036at2"/>
<dbReference type="InterPro" id="IPR050484">
    <property type="entry name" value="Transf_Hexapept/Carb_Anhydrase"/>
</dbReference>
<reference evidence="1 2" key="2">
    <citation type="submission" date="2018-12" db="EMBL/GenBank/DDBJ databases">
        <title>Rhizobacter gummiphilus sp. nov., a rubber-degrading bacterium isolated from the soil of a botanical garden in Japan.</title>
        <authorList>
            <person name="Shunsuke S.S."/>
        </authorList>
    </citation>
    <scope>NUCLEOTIDE SEQUENCE [LARGE SCALE GENOMIC DNA]</scope>
    <source>
        <strain evidence="1 2">S-16</strain>
    </source>
</reference>
<accession>A0A3N7JS83</accession>
<keyword evidence="2" id="KW-1185">Reference proteome</keyword>
<dbReference type="RefSeq" id="WP_124541568.1">
    <property type="nucleotide sequence ID" value="NZ_QUSW01000004.1"/>
</dbReference>
<dbReference type="InterPro" id="IPR001451">
    <property type="entry name" value="Hexapep"/>
</dbReference>
<dbReference type="Pfam" id="PF00132">
    <property type="entry name" value="Hexapep"/>
    <property type="match status" value="1"/>
</dbReference>
<dbReference type="InterPro" id="IPR011004">
    <property type="entry name" value="Trimer_LpxA-like_sf"/>
</dbReference>
<proteinExistence type="predicted"/>
<dbReference type="EMBL" id="QUSW01000004">
    <property type="protein sequence ID" value="RQP23839.1"/>
    <property type="molecule type" value="Genomic_DNA"/>
</dbReference>
<evidence type="ECO:0000313" key="2">
    <source>
        <dbReference type="Proteomes" id="UP000267464"/>
    </source>
</evidence>
<dbReference type="InterPro" id="IPR047324">
    <property type="entry name" value="LbH_gamma_CA-like"/>
</dbReference>
<dbReference type="SUPFAM" id="SSF51161">
    <property type="entry name" value="Trimeric LpxA-like enzymes"/>
    <property type="match status" value="1"/>
</dbReference>
<dbReference type="Proteomes" id="UP000267464">
    <property type="component" value="Unassembled WGS sequence"/>
</dbReference>
<dbReference type="AlphaFoldDB" id="A0A3N7JS83"/>
<dbReference type="PANTHER" id="PTHR13061:SF29">
    <property type="entry name" value="GAMMA CARBONIC ANHYDRASE-LIKE 1, MITOCHONDRIAL-RELATED"/>
    <property type="match status" value="1"/>
</dbReference>
<dbReference type="PANTHER" id="PTHR13061">
    <property type="entry name" value="DYNACTIN SUBUNIT P25"/>
    <property type="match status" value="1"/>
</dbReference>
<gene>
    <name evidence="1" type="ORF">DZC73_17130</name>
</gene>
<organism evidence="1 2">
    <name type="scientific">Piscinibacter terrae</name>
    <dbReference type="NCBI Taxonomy" id="2496871"/>
    <lineage>
        <taxon>Bacteria</taxon>
        <taxon>Pseudomonadati</taxon>
        <taxon>Pseudomonadota</taxon>
        <taxon>Betaproteobacteria</taxon>
        <taxon>Burkholderiales</taxon>
        <taxon>Sphaerotilaceae</taxon>
        <taxon>Piscinibacter</taxon>
    </lineage>
</organism>